<accession>A0A6N8J978</accession>
<dbReference type="Proteomes" id="UP000468388">
    <property type="component" value="Unassembled WGS sequence"/>
</dbReference>
<organism evidence="1 2">
    <name type="scientific">Chitinophaga oryziterrae</name>
    <dbReference type="NCBI Taxonomy" id="1031224"/>
    <lineage>
        <taxon>Bacteria</taxon>
        <taxon>Pseudomonadati</taxon>
        <taxon>Bacteroidota</taxon>
        <taxon>Chitinophagia</taxon>
        <taxon>Chitinophagales</taxon>
        <taxon>Chitinophagaceae</taxon>
        <taxon>Chitinophaga</taxon>
    </lineage>
</organism>
<evidence type="ECO:0000313" key="1">
    <source>
        <dbReference type="EMBL" id="MVT41835.1"/>
    </source>
</evidence>
<comment type="caution">
    <text evidence="1">The sequence shown here is derived from an EMBL/GenBank/DDBJ whole genome shotgun (WGS) entry which is preliminary data.</text>
</comment>
<name>A0A6N8J978_9BACT</name>
<reference evidence="1 2" key="1">
    <citation type="submission" date="2019-12" db="EMBL/GenBank/DDBJ databases">
        <title>The draft genomic sequence of strain Chitinophaga oryziterrae JCM 16595.</title>
        <authorList>
            <person name="Zhang X."/>
        </authorList>
    </citation>
    <scope>NUCLEOTIDE SEQUENCE [LARGE SCALE GENOMIC DNA]</scope>
    <source>
        <strain evidence="1 2">JCM 16595</strain>
    </source>
</reference>
<proteinExistence type="predicted"/>
<dbReference type="AlphaFoldDB" id="A0A6N8J978"/>
<evidence type="ECO:0000313" key="2">
    <source>
        <dbReference type="Proteomes" id="UP000468388"/>
    </source>
</evidence>
<keyword evidence="2" id="KW-1185">Reference proteome</keyword>
<protein>
    <submittedName>
        <fullName evidence="1">Uncharacterized protein</fullName>
    </submittedName>
</protein>
<gene>
    <name evidence="1" type="ORF">GO495_14690</name>
</gene>
<dbReference type="RefSeq" id="WP_157300455.1">
    <property type="nucleotide sequence ID" value="NZ_BAAAZB010000006.1"/>
</dbReference>
<sequence>MAKTKDNIFTEGLSGTVAGKMTLRQRAGATIVSRKSRGTTIPATDDQLVIQDRFKEATMYAKMAIKDPVTKALYAAVAKPEQSAYNVAFRDAFLEPEIKSIDTALYKGNAGEIIVIRADQFKIVKMLVVITTAGGLFVEQGYAVLRSAGGSHELGWAYTTLSNNLPVAGTKITVTVYDRPGHEAVKEVVIA</sequence>
<dbReference type="OrthoDB" id="880927at2"/>
<dbReference type="EMBL" id="WRXO01000003">
    <property type="protein sequence ID" value="MVT41835.1"/>
    <property type="molecule type" value="Genomic_DNA"/>
</dbReference>